<dbReference type="PANTHER" id="PTHR23159">
    <property type="entry name" value="CENTROSOMAL PROTEIN 2"/>
    <property type="match status" value="1"/>
</dbReference>
<organism evidence="3 4">
    <name type="scientific">Nonomuraea muscovyensis</name>
    <dbReference type="NCBI Taxonomy" id="1124761"/>
    <lineage>
        <taxon>Bacteria</taxon>
        <taxon>Bacillati</taxon>
        <taxon>Actinomycetota</taxon>
        <taxon>Actinomycetes</taxon>
        <taxon>Streptosporangiales</taxon>
        <taxon>Streptosporangiaceae</taxon>
        <taxon>Nonomuraea</taxon>
    </lineage>
</organism>
<dbReference type="InterPro" id="IPR013496">
    <property type="entry name" value="CHP02680"/>
</dbReference>
<evidence type="ECO:0000256" key="2">
    <source>
        <dbReference type="SAM" id="MobiDB-lite"/>
    </source>
</evidence>
<dbReference type="Pfam" id="PF13558">
    <property type="entry name" value="SbcC_Walker_B"/>
    <property type="match status" value="1"/>
</dbReference>
<protein>
    <submittedName>
        <fullName evidence="3">Uncharacterized protein (TIGR02680 family)</fullName>
    </submittedName>
</protein>
<dbReference type="NCBIfam" id="TIGR02680">
    <property type="entry name" value="TIGR02680 family protein"/>
    <property type="match status" value="1"/>
</dbReference>
<dbReference type="InterPro" id="IPR027417">
    <property type="entry name" value="P-loop_NTPase"/>
</dbReference>
<evidence type="ECO:0000313" key="3">
    <source>
        <dbReference type="EMBL" id="MBB6343631.1"/>
    </source>
</evidence>
<accession>A0A7X0BY46</accession>
<name>A0A7X0BY46_9ACTN</name>
<feature type="coiled-coil region" evidence="1">
    <location>
        <begin position="542"/>
        <end position="569"/>
    </location>
</feature>
<dbReference type="RefSeq" id="WP_185081877.1">
    <property type="nucleotide sequence ID" value="NZ_JACHJB010000001.1"/>
</dbReference>
<keyword evidence="4" id="KW-1185">Reference proteome</keyword>
<feature type="compositionally biased region" description="Basic and acidic residues" evidence="2">
    <location>
        <begin position="1312"/>
        <end position="1343"/>
    </location>
</feature>
<gene>
    <name evidence="3" type="ORF">FHU36_000140</name>
</gene>
<evidence type="ECO:0000256" key="1">
    <source>
        <dbReference type="SAM" id="Coils"/>
    </source>
</evidence>
<dbReference type="PANTHER" id="PTHR23159:SF60">
    <property type="entry name" value="SPINDLE ASSEMBLY ABNORMAL PROTEIN 4"/>
    <property type="match status" value="1"/>
</dbReference>
<keyword evidence="1" id="KW-0175">Coiled coil</keyword>
<dbReference type="EMBL" id="JACHJB010000001">
    <property type="protein sequence ID" value="MBB6343631.1"/>
    <property type="molecule type" value="Genomic_DNA"/>
</dbReference>
<feature type="coiled-coil region" evidence="1">
    <location>
        <begin position="715"/>
        <end position="742"/>
    </location>
</feature>
<feature type="coiled-coil region" evidence="1">
    <location>
        <begin position="869"/>
        <end position="949"/>
    </location>
</feature>
<sequence>MSLPTAITARWQPLRTGLVDLFYYDDQEFRFRDGRILFRGNNGTGKSKVLALTLPFLLDGELSPSRVEPDGDPAKRMEWNLLLGGRYEERTGYTWLEFGRVAGDGEQVFLTVGCGLKAVKGKGIADRWFFVTDRRVGDELFLIGPNGTVLTKDRLTEAIGTRGQVVTQASAYRRLLDERLFHLGVERYEALVSLLIQLRQPHLTKKPDEKKLSGALSQALAPMDQALIADVAAAFHDLEQQRDELAALRDTRDHVDRFLSRYQRYAAVAARRQSRGVRLAHSAYEHVNRDLSTVAESIARATREEHESAERLETAATLLAEQQAVREELAGDTRIKDLDTAERYADEADEAAAAAVAAVETAQATLAKRRGKHAEAVTEAGLAEQALLARTREAAPPAERAGLATAHGELLAALTDPAAEARARAAVDTRGQAVAHVAKLAETATARERDVVAARTLLVQREGERDRAADRLERTRAEVAAACAAHVSAWRQYGLGLREIALPHPDDLDLSGWAQTLAGPHPAEAALREAGNRAARELAHAVAAATQRLEQRRAELDELAAERDRLAAGELARPRVPYTRGEGVREGQPGAPLWALVDFREEVGPRDRAGLEAALEASGLLDAWVTPDGRLLDPHAHDVIALPGEPVGASLSRVLVTGDDAARAVLDGIGWGEQPGTYVCSDGRWRLGPLHGAWAKPDAEYVGAATREEARLRRLAELATLIAAAEEQVDAARQAVAALTARQDTLAAELTDHPLDDQVRSAHAALGGAEERHADTCTAVEEQAEQVRWAEDDLAAARADRDRAADDLGLPADPGDLAQVREDLATYRQALTELVAAGRSHAARLAEVRTWAEELAIAEDALRRSEDGEREAARRAAQERARLDTLREAIGASVDELRERLAVTKTRINELTAEIKRLDGAHRNAVTARAKAEGRQEQLQTNLAEAVATREQAIDALRRFADTGLLEVACRMEQPGSWAPDPAVRLARRVEQSLSEVDDSDEAWRRVQDEITRRYSELSEALTRHGHHAVAGLSDWFTVTIQFQGKERPPGELTALLSAELDYRERTLTARQREIVEEHLVNDVAAHLQQLIADADVQVAEMNKELEERPTSTGMRLRMSWLPDKDAPAGLPEARARLLRQGAELWSPADRAAVADFLQAQIEAERAKDPHGTWAEHLRRALDYRAWHTFVIERYQDGRWRPATGPASGGERVLTVSLPLFAAASSHYRSAHPHAPRLVTLDEAFAGVDDDARAKCLGLLTTFDLDVAMTSEREWGFYATVPGIATHQLVRRDGIDAVHVTTWEWDGVRAETVERDASARAPREPAEDRPVASDPAKHQPEVREPEEDGLW</sequence>
<reference evidence="3 4" key="1">
    <citation type="submission" date="2020-08" db="EMBL/GenBank/DDBJ databases">
        <title>Sequencing the genomes of 1000 actinobacteria strains.</title>
        <authorList>
            <person name="Klenk H.-P."/>
        </authorList>
    </citation>
    <scope>NUCLEOTIDE SEQUENCE [LARGE SCALE GENOMIC DNA]</scope>
    <source>
        <strain evidence="3 4">DSM 45913</strain>
    </source>
</reference>
<proteinExistence type="predicted"/>
<dbReference type="Proteomes" id="UP000583800">
    <property type="component" value="Unassembled WGS sequence"/>
</dbReference>
<feature type="region of interest" description="Disordered" evidence="2">
    <location>
        <begin position="1312"/>
        <end position="1351"/>
    </location>
</feature>
<comment type="caution">
    <text evidence="3">The sequence shown here is derived from an EMBL/GenBank/DDBJ whole genome shotgun (WGS) entry which is preliminary data.</text>
</comment>
<evidence type="ECO:0000313" key="4">
    <source>
        <dbReference type="Proteomes" id="UP000583800"/>
    </source>
</evidence>
<feature type="coiled-coil region" evidence="1">
    <location>
        <begin position="780"/>
        <end position="837"/>
    </location>
</feature>
<dbReference type="SUPFAM" id="SSF52540">
    <property type="entry name" value="P-loop containing nucleoside triphosphate hydrolases"/>
    <property type="match status" value="1"/>
</dbReference>